<keyword evidence="2 6" id="KW-0694">RNA-binding</keyword>
<proteinExistence type="inferred from homology"/>
<feature type="domain" description="RNA-binding S4" evidence="8">
    <location>
        <begin position="1"/>
        <end position="59"/>
    </location>
</feature>
<dbReference type="PANTHER" id="PTHR47683:SF4">
    <property type="entry name" value="PSEUDOURIDINE SYNTHASE"/>
    <property type="match status" value="1"/>
</dbReference>
<dbReference type="EC" id="5.4.99.-" evidence="7"/>
<name>A0AAN1WEY1_9GAMM</name>
<dbReference type="InterPro" id="IPR006145">
    <property type="entry name" value="PsdUridine_synth_RsuA/RluA"/>
</dbReference>
<dbReference type="CDD" id="cd00165">
    <property type="entry name" value="S4"/>
    <property type="match status" value="1"/>
</dbReference>
<dbReference type="InterPro" id="IPR042092">
    <property type="entry name" value="PsdUridine_s_RsuA/RluB/E/F_cat"/>
</dbReference>
<reference evidence="9 10" key="1">
    <citation type="journal article" date="2022" name="IScience">
        <title>An ultrasensitive nanofiber-based assay for enzymatic hydrolysis and deep-sea microbial degradation of cellulose.</title>
        <authorList>
            <person name="Tsudome M."/>
            <person name="Tachioka M."/>
            <person name="Miyazaki M."/>
            <person name="Uchimura K."/>
            <person name="Tsuda M."/>
            <person name="Takaki Y."/>
            <person name="Deguchi S."/>
        </authorList>
    </citation>
    <scope>NUCLEOTIDE SEQUENCE [LARGE SCALE GENOMIC DNA]</scope>
    <source>
        <strain evidence="9 10">GE09</strain>
    </source>
</reference>
<evidence type="ECO:0000256" key="6">
    <source>
        <dbReference type="PROSITE-ProRule" id="PRU00182"/>
    </source>
</evidence>
<dbReference type="KEGG" id="marq:MARGE09_P0536"/>
<dbReference type="SUPFAM" id="SSF55174">
    <property type="entry name" value="Alpha-L RNA-binding motif"/>
    <property type="match status" value="1"/>
</dbReference>
<dbReference type="Gene3D" id="3.30.70.1560">
    <property type="entry name" value="Alpha-L RNA-binding motif"/>
    <property type="match status" value="1"/>
</dbReference>
<dbReference type="EMBL" id="AP023086">
    <property type="protein sequence ID" value="BCD96336.1"/>
    <property type="molecule type" value="Genomic_DNA"/>
</dbReference>
<evidence type="ECO:0000256" key="7">
    <source>
        <dbReference type="RuleBase" id="RU003887"/>
    </source>
</evidence>
<dbReference type="AlphaFoldDB" id="A0AAN1WEY1"/>
<dbReference type="Proteomes" id="UP001320119">
    <property type="component" value="Chromosome"/>
</dbReference>
<dbReference type="InterPro" id="IPR050343">
    <property type="entry name" value="RsuA_PseudoU_synthase"/>
</dbReference>
<dbReference type="PROSITE" id="PS50889">
    <property type="entry name" value="S4"/>
    <property type="match status" value="1"/>
</dbReference>
<dbReference type="SUPFAM" id="SSF55120">
    <property type="entry name" value="Pseudouridine synthase"/>
    <property type="match status" value="1"/>
</dbReference>
<evidence type="ECO:0000256" key="5">
    <source>
        <dbReference type="ARBA" id="ARBA00037590"/>
    </source>
</evidence>
<evidence type="ECO:0000313" key="9">
    <source>
        <dbReference type="EMBL" id="BCD96336.1"/>
    </source>
</evidence>
<dbReference type="InterPro" id="IPR036986">
    <property type="entry name" value="S4_RNA-bd_sf"/>
</dbReference>
<evidence type="ECO:0000313" key="10">
    <source>
        <dbReference type="Proteomes" id="UP001320119"/>
    </source>
</evidence>
<dbReference type="InterPro" id="IPR020103">
    <property type="entry name" value="PsdUridine_synth_cat_dom_sf"/>
</dbReference>
<evidence type="ECO:0000256" key="3">
    <source>
        <dbReference type="ARBA" id="ARBA00023235"/>
    </source>
</evidence>
<dbReference type="GO" id="GO:0160136">
    <property type="term" value="F:16S rRNA pseudouridine(516) synthase activity"/>
    <property type="evidence" value="ECO:0007669"/>
    <property type="project" value="UniProtKB-EC"/>
</dbReference>
<accession>A0AAN1WEY1</accession>
<dbReference type="GO" id="GO:0003723">
    <property type="term" value="F:RNA binding"/>
    <property type="evidence" value="ECO:0007669"/>
    <property type="project" value="UniProtKB-KW"/>
</dbReference>
<dbReference type="Gene3D" id="3.10.290.10">
    <property type="entry name" value="RNA-binding S4 domain"/>
    <property type="match status" value="1"/>
</dbReference>
<comment type="similarity">
    <text evidence="1 7">Belongs to the pseudouridine synthase RsuA family.</text>
</comment>
<dbReference type="PROSITE" id="PS01149">
    <property type="entry name" value="PSI_RSU"/>
    <property type="match status" value="1"/>
</dbReference>
<protein>
    <recommendedName>
        <fullName evidence="7">Pseudouridine synthase</fullName>
        <ecNumber evidence="7">5.4.99.-</ecNumber>
    </recommendedName>
</protein>
<dbReference type="InterPro" id="IPR020094">
    <property type="entry name" value="TruA/RsuA/RluB/E/F_N"/>
</dbReference>
<organism evidence="9 10">
    <name type="scientific">Marinagarivorans cellulosilyticus</name>
    <dbReference type="NCBI Taxonomy" id="2721545"/>
    <lineage>
        <taxon>Bacteria</taxon>
        <taxon>Pseudomonadati</taxon>
        <taxon>Pseudomonadota</taxon>
        <taxon>Gammaproteobacteria</taxon>
        <taxon>Cellvibrionales</taxon>
        <taxon>Cellvibrionaceae</taxon>
        <taxon>Marinagarivorans</taxon>
    </lineage>
</organism>
<evidence type="ECO:0000256" key="1">
    <source>
        <dbReference type="ARBA" id="ARBA00008348"/>
    </source>
</evidence>
<dbReference type="PANTHER" id="PTHR47683">
    <property type="entry name" value="PSEUDOURIDINE SYNTHASE FAMILY PROTEIN-RELATED"/>
    <property type="match status" value="1"/>
</dbReference>
<dbReference type="InterPro" id="IPR002942">
    <property type="entry name" value="S4_RNA-bd"/>
</dbReference>
<keyword evidence="10" id="KW-1185">Reference proteome</keyword>
<dbReference type="InterPro" id="IPR018496">
    <property type="entry name" value="PsdUridine_synth_RsuA/RluB_CS"/>
</dbReference>
<evidence type="ECO:0000256" key="4">
    <source>
        <dbReference type="ARBA" id="ARBA00036749"/>
    </source>
</evidence>
<dbReference type="Pfam" id="PF01479">
    <property type="entry name" value="S4"/>
    <property type="match status" value="1"/>
</dbReference>
<dbReference type="InterPro" id="IPR000748">
    <property type="entry name" value="PsdUridine_synth_RsuA/RluB/E/F"/>
</dbReference>
<sequence>MRLDRFVANNSGLSRKEATLAIRAGRVLIDDNRCTQSNTATRSGQTITLDGKSLNEATPIYWMLNKPKGTVCANTDADHPTVFDLLNLKTLHPSHRNNLQIAGRLDIDTTGLVLITSDGDWNHAITSPHKVLGKRYRVTTAEPISADAIEQLQNGMQLRNDTKPTKPAKVTPLTQNCCLLEITEGRYHQVKRMLAATGNKVNALHREAVAHIELDSTLTPGQYRPLTPAEINLP</sequence>
<dbReference type="NCBIfam" id="TIGR00093">
    <property type="entry name" value="pseudouridine synthase"/>
    <property type="match status" value="1"/>
</dbReference>
<evidence type="ECO:0000256" key="2">
    <source>
        <dbReference type="ARBA" id="ARBA00022884"/>
    </source>
</evidence>
<comment type="function">
    <text evidence="5">Responsible for synthesis of pseudouridine from uracil-516 in 16S ribosomal RNA.</text>
</comment>
<dbReference type="Gene3D" id="3.30.70.580">
    <property type="entry name" value="Pseudouridine synthase I, catalytic domain, N-terminal subdomain"/>
    <property type="match status" value="1"/>
</dbReference>
<dbReference type="Pfam" id="PF00849">
    <property type="entry name" value="PseudoU_synth_2"/>
    <property type="match status" value="1"/>
</dbReference>
<keyword evidence="3 7" id="KW-0413">Isomerase</keyword>
<dbReference type="CDD" id="cd02553">
    <property type="entry name" value="PseudoU_synth_RsuA"/>
    <property type="match status" value="1"/>
</dbReference>
<dbReference type="RefSeq" id="WP_236985837.1">
    <property type="nucleotide sequence ID" value="NZ_AP023086.1"/>
</dbReference>
<dbReference type="SMART" id="SM00363">
    <property type="entry name" value="S4"/>
    <property type="match status" value="1"/>
</dbReference>
<gene>
    <name evidence="9" type="ORF">MARGE09_P0536</name>
</gene>
<evidence type="ECO:0000259" key="8">
    <source>
        <dbReference type="SMART" id="SM00363"/>
    </source>
</evidence>
<dbReference type="GO" id="GO:0000455">
    <property type="term" value="P:enzyme-directed rRNA pseudouridine synthesis"/>
    <property type="evidence" value="ECO:0007669"/>
    <property type="project" value="UniProtKB-ARBA"/>
</dbReference>
<comment type="catalytic activity">
    <reaction evidence="4">
        <text>uridine(516) in 16S rRNA = pseudouridine(516) in 16S rRNA</text>
        <dbReference type="Rhea" id="RHEA:38867"/>
        <dbReference type="Rhea" id="RHEA-COMP:10089"/>
        <dbReference type="Rhea" id="RHEA-COMP:10090"/>
        <dbReference type="ChEBI" id="CHEBI:65314"/>
        <dbReference type="ChEBI" id="CHEBI:65315"/>
        <dbReference type="EC" id="5.4.99.19"/>
    </reaction>
</comment>